<protein>
    <submittedName>
        <fullName evidence="2">DUF1963 domain-containing protein</fullName>
    </submittedName>
</protein>
<name>A0A5C4USY0_9ACTN</name>
<dbReference type="PANTHER" id="PTHR36436">
    <property type="entry name" value="SLL5081 PROTEIN"/>
    <property type="match status" value="1"/>
</dbReference>
<sequence>MISLNHLGALAHERLPSRVADAFCSRLKPQGRMLSAATGPDGHGPDRPRGGALGGEPALPEAAEWPVWEGHGPLSFVASLDCAALAATGEGPVSGLPLPTSGTLLFFYFDGRAANYAQLVDPTEPTTPGARVLHVPAGTPTAPRPTPESLEPYRHVPLCVEPAVEFHVPEVERFYASLGLDAETVATDPVYVGFRDAVEELVHSRACHQVGGAPQELGGWGPEYTVADFPPHWDLEEFTPDNPHLGDIQAEAARWRLLLQLDSDEDAEMEWGDAGILYWLMTDDDLAAHRFDHARFTWQSH</sequence>
<reference evidence="2 3" key="1">
    <citation type="submission" date="2019-06" db="EMBL/GenBank/DDBJ databases">
        <title>Draft genome of Streptomyces sedi sp. JCM16909.</title>
        <authorList>
            <person name="Klykleung N."/>
            <person name="Tanasupawat S."/>
            <person name="Kudo T."/>
            <person name="Yuki M."/>
            <person name="Ohkuma M."/>
        </authorList>
    </citation>
    <scope>NUCLEOTIDE SEQUENCE [LARGE SCALE GENOMIC DNA]</scope>
    <source>
        <strain evidence="2 3">JCM 16909</strain>
    </source>
</reference>
<evidence type="ECO:0000256" key="1">
    <source>
        <dbReference type="SAM" id="MobiDB-lite"/>
    </source>
</evidence>
<dbReference type="SUPFAM" id="SSF103032">
    <property type="entry name" value="Hypothetical protein YwqG"/>
    <property type="match status" value="1"/>
</dbReference>
<keyword evidence="3" id="KW-1185">Reference proteome</keyword>
<dbReference type="EMBL" id="VDGT01000025">
    <property type="protein sequence ID" value="TNM26029.1"/>
    <property type="molecule type" value="Genomic_DNA"/>
</dbReference>
<accession>A0A5C4USY0</accession>
<dbReference type="PANTHER" id="PTHR36436:SF6">
    <property type="entry name" value="SLL5081 PROTEIN"/>
    <property type="match status" value="1"/>
</dbReference>
<dbReference type="RefSeq" id="WP_139649172.1">
    <property type="nucleotide sequence ID" value="NZ_BAAAZS010000037.1"/>
</dbReference>
<comment type="caution">
    <text evidence="2">The sequence shown here is derived from an EMBL/GenBank/DDBJ whole genome shotgun (WGS) entry which is preliminary data.</text>
</comment>
<dbReference type="Gene3D" id="2.30.320.10">
    <property type="entry name" value="YwqG-like"/>
    <property type="match status" value="1"/>
</dbReference>
<gene>
    <name evidence="2" type="ORF">FH715_24950</name>
</gene>
<dbReference type="OrthoDB" id="4775619at2"/>
<evidence type="ECO:0000313" key="2">
    <source>
        <dbReference type="EMBL" id="TNM26029.1"/>
    </source>
</evidence>
<proteinExistence type="predicted"/>
<evidence type="ECO:0000313" key="3">
    <source>
        <dbReference type="Proteomes" id="UP000311713"/>
    </source>
</evidence>
<feature type="region of interest" description="Disordered" evidence="1">
    <location>
        <begin position="127"/>
        <end position="149"/>
    </location>
</feature>
<organism evidence="2 3">
    <name type="scientific">Streptomyces sedi</name>
    <dbReference type="NCBI Taxonomy" id="555059"/>
    <lineage>
        <taxon>Bacteria</taxon>
        <taxon>Bacillati</taxon>
        <taxon>Actinomycetota</taxon>
        <taxon>Actinomycetes</taxon>
        <taxon>Kitasatosporales</taxon>
        <taxon>Streptomycetaceae</taxon>
        <taxon>Streptomyces</taxon>
    </lineage>
</organism>
<dbReference type="InterPro" id="IPR015315">
    <property type="entry name" value="DUF1963"/>
</dbReference>
<dbReference type="Proteomes" id="UP000311713">
    <property type="component" value="Unassembled WGS sequence"/>
</dbReference>
<dbReference type="Pfam" id="PF09234">
    <property type="entry name" value="DUF1963"/>
    <property type="match status" value="1"/>
</dbReference>
<dbReference type="InterPro" id="IPR035948">
    <property type="entry name" value="YwqG-like_sf"/>
</dbReference>
<feature type="region of interest" description="Disordered" evidence="1">
    <location>
        <begin position="34"/>
        <end position="58"/>
    </location>
</feature>
<dbReference type="AlphaFoldDB" id="A0A5C4USY0"/>